<reference evidence="2 3" key="1">
    <citation type="submission" date="2024-09" db="EMBL/GenBank/DDBJ databases">
        <authorList>
            <person name="Zhang Z.-H."/>
        </authorList>
    </citation>
    <scope>NUCLEOTIDE SEQUENCE [LARGE SCALE GENOMIC DNA]</scope>
    <source>
        <strain evidence="2 3">HHTR114</strain>
    </source>
</reference>
<evidence type="ECO:0000313" key="3">
    <source>
        <dbReference type="Proteomes" id="UP001596116"/>
    </source>
</evidence>
<proteinExistence type="predicted"/>
<dbReference type="RefSeq" id="WP_379880749.1">
    <property type="nucleotide sequence ID" value="NZ_JBHPON010000001.1"/>
</dbReference>
<comment type="caution">
    <text evidence="2">The sequence shown here is derived from an EMBL/GenBank/DDBJ whole genome shotgun (WGS) entry which is preliminary data.</text>
</comment>
<dbReference type="InterPro" id="IPR053716">
    <property type="entry name" value="Flag_assembly_chemotaxis_eff"/>
</dbReference>
<gene>
    <name evidence="2" type="ORF">ACFMB1_00310</name>
</gene>
<accession>A0ABW1KRN0</accession>
<name>A0ABW1KRN0_9PROT</name>
<sequence length="112" mass="12675">MATPTDQLKELKKIAQIRFDKERHKLSAINDEINRLEAERKAVRKKMTDLTGGSEASPASLMNAYAYLDALSKKAGLLEAERQEARERTKAQREKIKTALASKIRVDDMENS</sequence>
<dbReference type="Proteomes" id="UP001596116">
    <property type="component" value="Unassembled WGS sequence"/>
</dbReference>
<evidence type="ECO:0000256" key="1">
    <source>
        <dbReference type="SAM" id="Coils"/>
    </source>
</evidence>
<dbReference type="EMBL" id="JBHPON010000001">
    <property type="protein sequence ID" value="MFC6033964.1"/>
    <property type="molecule type" value="Genomic_DNA"/>
</dbReference>
<keyword evidence="1" id="KW-0175">Coiled coil</keyword>
<keyword evidence="3" id="KW-1185">Reference proteome</keyword>
<protein>
    <submittedName>
        <fullName evidence="2">Uncharacterized protein</fullName>
    </submittedName>
</protein>
<organism evidence="2 3">
    <name type="scientific">Hyphococcus aureus</name>
    <dbReference type="NCBI Taxonomy" id="2666033"/>
    <lineage>
        <taxon>Bacteria</taxon>
        <taxon>Pseudomonadati</taxon>
        <taxon>Pseudomonadota</taxon>
        <taxon>Alphaproteobacteria</taxon>
        <taxon>Parvularculales</taxon>
        <taxon>Parvularculaceae</taxon>
        <taxon>Hyphococcus</taxon>
    </lineage>
</organism>
<dbReference type="Gene3D" id="1.10.287.1700">
    <property type="match status" value="1"/>
</dbReference>
<feature type="coiled-coil region" evidence="1">
    <location>
        <begin position="19"/>
        <end position="95"/>
    </location>
</feature>
<evidence type="ECO:0000313" key="2">
    <source>
        <dbReference type="EMBL" id="MFC6033964.1"/>
    </source>
</evidence>